<proteinExistence type="predicted"/>
<sequence>MSVASRATPENASNAWLSNLPTLDWTLLQPLSILSACLRIDPDAVRIAADRYLQLAAIPEPPGICRWWQLISKHGLGKDLRGRSVETLSSQFGDAARNVTLHGEKAKRAQDAQREVRAVLEADPTLKEWGIDPILIGSYARQTARYPGKDVDIFLRLQNRTNRFDPEIIYKRVCDVLVDEYGPTERGGRVTQQARSLKIDFAAPSLPDDQQFSVDAVPAVKWGDTGHWGIPNRNRDLWRKEESRWIQTNPVQFAADTNALAVSDQTPTVDGANAYRPVVRLMRQIRHVHLGDARPGGLAVEVGCFHAWKTGSIFGGSYAELLVSTFDAVATEFRKAADKGLADPVFGTKMQPELSPSQWNETAWRLEDFAAKGREALAADRCRAAKIWRDILGTNDRGQVLPLPEGCDAAGFPIGAVTAVGAVGSNDPRGFA</sequence>
<evidence type="ECO:0000256" key="1">
    <source>
        <dbReference type="ARBA" id="ARBA00023118"/>
    </source>
</evidence>
<accession>A0ABQ1Q1Z1</accession>
<dbReference type="InterPro" id="IPR043519">
    <property type="entry name" value="NT_sf"/>
</dbReference>
<dbReference type="CDD" id="cd05400">
    <property type="entry name" value="NT_2-5OAS_ClassI-CCAase"/>
    <property type="match status" value="1"/>
</dbReference>
<protein>
    <recommendedName>
        <fullName evidence="4">Nucleotidyltransferase</fullName>
    </recommendedName>
</protein>
<dbReference type="Pfam" id="PF18144">
    <property type="entry name" value="SMODS"/>
    <property type="match status" value="1"/>
</dbReference>
<dbReference type="Gene3D" id="3.30.460.10">
    <property type="entry name" value="Beta Polymerase, domain 2"/>
    <property type="match status" value="1"/>
</dbReference>
<evidence type="ECO:0000313" key="3">
    <source>
        <dbReference type="Proteomes" id="UP000630594"/>
    </source>
</evidence>
<gene>
    <name evidence="2" type="ORF">GCM10007231_07090</name>
</gene>
<comment type="caution">
    <text evidence="2">The sequence shown here is derived from an EMBL/GenBank/DDBJ whole genome shotgun (WGS) entry which is preliminary data.</text>
</comment>
<reference evidence="3" key="1">
    <citation type="journal article" date="2019" name="Int. J. Syst. Evol. Microbiol.">
        <title>The Global Catalogue of Microorganisms (GCM) 10K type strain sequencing project: providing services to taxonomists for standard genome sequencing and annotation.</title>
        <authorList>
            <consortium name="The Broad Institute Genomics Platform"/>
            <consortium name="The Broad Institute Genome Sequencing Center for Infectious Disease"/>
            <person name="Wu L."/>
            <person name="Ma J."/>
        </authorList>
    </citation>
    <scope>NUCLEOTIDE SEQUENCE [LARGE SCALE GENOMIC DNA]</scope>
    <source>
        <strain evidence="3">CCM 7403</strain>
    </source>
</reference>
<dbReference type="InterPro" id="IPR006116">
    <property type="entry name" value="NT_2-5OAS_ClassI-CCAase"/>
</dbReference>
<dbReference type="Proteomes" id="UP000630594">
    <property type="component" value="Unassembled WGS sequence"/>
</dbReference>
<dbReference type="EMBL" id="BMCK01000001">
    <property type="protein sequence ID" value="GGD10898.1"/>
    <property type="molecule type" value="Genomic_DNA"/>
</dbReference>
<dbReference type="SUPFAM" id="SSF81301">
    <property type="entry name" value="Nucleotidyltransferase"/>
    <property type="match status" value="1"/>
</dbReference>
<name>A0ABQ1Q1Z1_9ACTN</name>
<evidence type="ECO:0000313" key="2">
    <source>
        <dbReference type="EMBL" id="GGD10898.1"/>
    </source>
</evidence>
<evidence type="ECO:0008006" key="4">
    <source>
        <dbReference type="Google" id="ProtNLM"/>
    </source>
</evidence>
<keyword evidence="3" id="KW-1185">Reference proteome</keyword>
<organism evidence="2 3">
    <name type="scientific">Nocardioides daphniae</name>
    <dbReference type="NCBI Taxonomy" id="402297"/>
    <lineage>
        <taxon>Bacteria</taxon>
        <taxon>Bacillati</taxon>
        <taxon>Actinomycetota</taxon>
        <taxon>Actinomycetes</taxon>
        <taxon>Propionibacteriales</taxon>
        <taxon>Nocardioidaceae</taxon>
        <taxon>Nocardioides</taxon>
    </lineage>
</organism>
<keyword evidence="1" id="KW-0051">Antiviral defense</keyword>